<evidence type="ECO:0000313" key="2">
    <source>
        <dbReference type="Proteomes" id="UP000694541"/>
    </source>
</evidence>
<name>A0A8B9RY05_9AVES</name>
<reference evidence="1" key="1">
    <citation type="submission" date="2025-08" db="UniProtKB">
        <authorList>
            <consortium name="Ensembl"/>
        </authorList>
    </citation>
    <scope>IDENTIFICATION</scope>
</reference>
<sequence length="40" mass="4823">MEEEPRMCLIRFRTKYMEENNWPSPEIGHPGNKASLRFLN</sequence>
<accession>A0A8B9RY05</accession>
<keyword evidence="2" id="KW-1185">Reference proteome</keyword>
<dbReference type="Proteomes" id="UP000694541">
    <property type="component" value="Unplaced"/>
</dbReference>
<organism evidence="1 2">
    <name type="scientific">Accipiter nisus</name>
    <name type="common">Eurasian sparrowhawk</name>
    <dbReference type="NCBI Taxonomy" id="211598"/>
    <lineage>
        <taxon>Eukaryota</taxon>
        <taxon>Metazoa</taxon>
        <taxon>Chordata</taxon>
        <taxon>Craniata</taxon>
        <taxon>Vertebrata</taxon>
        <taxon>Euteleostomi</taxon>
        <taxon>Archelosauria</taxon>
        <taxon>Archosauria</taxon>
        <taxon>Dinosauria</taxon>
        <taxon>Saurischia</taxon>
        <taxon>Theropoda</taxon>
        <taxon>Coelurosauria</taxon>
        <taxon>Aves</taxon>
        <taxon>Neognathae</taxon>
        <taxon>Neoaves</taxon>
        <taxon>Telluraves</taxon>
        <taxon>Accipitrimorphae</taxon>
        <taxon>Accipitriformes</taxon>
        <taxon>Accipitridae</taxon>
        <taxon>Accipitrinae</taxon>
        <taxon>Accipiter</taxon>
    </lineage>
</organism>
<dbReference type="Ensembl" id="ENSANIT00000019670.1">
    <property type="protein sequence ID" value="ENSANIP00000019034.1"/>
    <property type="gene ID" value="ENSANIG00000012936.1"/>
</dbReference>
<reference evidence="1" key="2">
    <citation type="submission" date="2025-09" db="UniProtKB">
        <authorList>
            <consortium name="Ensembl"/>
        </authorList>
    </citation>
    <scope>IDENTIFICATION</scope>
</reference>
<protein>
    <submittedName>
        <fullName evidence="1">Uncharacterized protein</fullName>
    </submittedName>
</protein>
<dbReference type="AlphaFoldDB" id="A0A8B9RY05"/>
<proteinExistence type="predicted"/>
<evidence type="ECO:0000313" key="1">
    <source>
        <dbReference type="Ensembl" id="ENSANIP00000019034.1"/>
    </source>
</evidence>